<sequence length="304" mass="34709">MKKRLLLFFFSFFLCNTAILAQELNARVTVMAPTVPNINKRNIEVLQNTIREFLNNNKWTNETYTPQERIETNFVITVTAWDGSSGYKAEAQIQSSRPVYGTAYNSTILNISDKDFDFNYNEGQSLDFSDQNFISNLSSLLGFYANTIIGLDKDSFSNLGGTPFYNKAQNILNLAQQSGNKGWKAADGLRNRYWLNENLLNKSFEDLRVFIYNYHYNGMDRLQDDMEKGSKKIISLLSGLTRMDRQKLGSIFPNVYFATKADEIVNLLSIGNPQERLKAYNLLSDIDPANLNKYEALKPARQGL</sequence>
<dbReference type="EMBL" id="CP017141">
    <property type="protein sequence ID" value="AOM78285.1"/>
    <property type="molecule type" value="Genomic_DNA"/>
</dbReference>
<reference evidence="2 3" key="1">
    <citation type="submission" date="2016-08" db="EMBL/GenBank/DDBJ databases">
        <authorList>
            <person name="Seilhamer J.J."/>
        </authorList>
    </citation>
    <scope>NUCLEOTIDE SEQUENCE [LARGE SCALE GENOMIC DNA]</scope>
    <source>
        <strain evidence="2 3">DX4</strain>
    </source>
</reference>
<dbReference type="RefSeq" id="WP_069379950.1">
    <property type="nucleotide sequence ID" value="NZ_CP017141.1"/>
</dbReference>
<dbReference type="Pfam" id="PF16119">
    <property type="entry name" value="DUF4835"/>
    <property type="match status" value="1"/>
</dbReference>
<dbReference type="KEGG" id="psty:BFS30_14555"/>
<dbReference type="OrthoDB" id="9773381at2"/>
<keyword evidence="1" id="KW-0732">Signal</keyword>
<dbReference type="Proteomes" id="UP000094313">
    <property type="component" value="Chromosome"/>
</dbReference>
<accession>A0A1D7QHY6</accession>
<keyword evidence="3" id="KW-1185">Reference proteome</keyword>
<protein>
    <submittedName>
        <fullName evidence="2">DUF4835 domain-containing protein</fullName>
    </submittedName>
</protein>
<name>A0A1D7QHY6_9SPHI</name>
<organism evidence="2 3">
    <name type="scientific">Pedobacter steynii</name>
    <dbReference type="NCBI Taxonomy" id="430522"/>
    <lineage>
        <taxon>Bacteria</taxon>
        <taxon>Pseudomonadati</taxon>
        <taxon>Bacteroidota</taxon>
        <taxon>Sphingobacteriia</taxon>
        <taxon>Sphingobacteriales</taxon>
        <taxon>Sphingobacteriaceae</taxon>
        <taxon>Pedobacter</taxon>
    </lineage>
</organism>
<feature type="signal peptide" evidence="1">
    <location>
        <begin position="1"/>
        <end position="21"/>
    </location>
</feature>
<dbReference type="AlphaFoldDB" id="A0A1D7QHY6"/>
<evidence type="ECO:0000313" key="2">
    <source>
        <dbReference type="EMBL" id="AOM78285.1"/>
    </source>
</evidence>
<proteinExistence type="predicted"/>
<feature type="chain" id="PRO_5009098636" evidence="1">
    <location>
        <begin position="22"/>
        <end position="304"/>
    </location>
</feature>
<evidence type="ECO:0000256" key="1">
    <source>
        <dbReference type="SAM" id="SignalP"/>
    </source>
</evidence>
<evidence type="ECO:0000313" key="3">
    <source>
        <dbReference type="Proteomes" id="UP000094313"/>
    </source>
</evidence>
<dbReference type="InterPro" id="IPR032274">
    <property type="entry name" value="DUF4835"/>
</dbReference>
<gene>
    <name evidence="2" type="ORF">BFS30_14555</name>
</gene>